<feature type="compositionally biased region" description="Basic and acidic residues" evidence="1">
    <location>
        <begin position="637"/>
        <end position="652"/>
    </location>
</feature>
<dbReference type="InterPro" id="IPR058536">
    <property type="entry name" value="Ig_CFAP65_4th"/>
</dbReference>
<feature type="compositionally biased region" description="Basic and acidic residues" evidence="1">
    <location>
        <begin position="662"/>
        <end position="674"/>
    </location>
</feature>
<accession>A0ABP1QG61</accession>
<gene>
    <name evidence="3" type="ORF">ODALV1_LOCUS10679</name>
</gene>
<feature type="region of interest" description="Disordered" evidence="1">
    <location>
        <begin position="619"/>
        <end position="700"/>
    </location>
</feature>
<dbReference type="PANTHER" id="PTHR46127">
    <property type="entry name" value="CILIA- AND FLAGELLA-ASSOCIATED PROTEIN 65"/>
    <property type="match status" value="1"/>
</dbReference>
<feature type="compositionally biased region" description="Polar residues" evidence="1">
    <location>
        <begin position="469"/>
        <end position="493"/>
    </location>
</feature>
<dbReference type="Pfam" id="PF24507">
    <property type="entry name" value="Ig_CFAP65_4th"/>
    <property type="match status" value="1"/>
</dbReference>
<dbReference type="PANTHER" id="PTHR46127:SF1">
    <property type="entry name" value="CILIA- AND FLAGELLA-ASSOCIATED PROTEIN 65"/>
    <property type="match status" value="1"/>
</dbReference>
<feature type="region of interest" description="Disordered" evidence="1">
    <location>
        <begin position="469"/>
        <end position="498"/>
    </location>
</feature>
<organism evidence="3 4">
    <name type="scientific">Orchesella dallaii</name>
    <dbReference type="NCBI Taxonomy" id="48710"/>
    <lineage>
        <taxon>Eukaryota</taxon>
        <taxon>Metazoa</taxon>
        <taxon>Ecdysozoa</taxon>
        <taxon>Arthropoda</taxon>
        <taxon>Hexapoda</taxon>
        <taxon>Collembola</taxon>
        <taxon>Entomobryomorpha</taxon>
        <taxon>Entomobryoidea</taxon>
        <taxon>Orchesellidae</taxon>
        <taxon>Orchesellinae</taxon>
        <taxon>Orchesella</taxon>
    </lineage>
</organism>
<keyword evidence="4" id="KW-1185">Reference proteome</keyword>
<sequence length="733" mass="82597">MSVKIIPTASPVEAQLLSVDDGRNCKCRKHDRKNKPGKNLANGISVKKESLTIDLAPLLKKDGQRDSQNPLAVFINCGSVPVEERRYWDITVINSDRMRKGQQYKTIRIDEASEEKATQKHGGAFKILTYLKNDMTVPLPTVKERDSNGTCSTSKSKTQYDKKLTFRVLFLPQLPNLVYSKNFLLWIDHVPLKLKLRGFSLGPSVCLNRNLINFGAIYFGNKGKRVLELHNHSLAVARFQFPIDNIRSAFKLCPTIGEIHPFSTLKVEVTFQPCAPRSFYKRMFCLIHHQEPLVLDFVGVSVPRPRFLPAPISFGVKMEQQLALPFPTDTFADFTDGDQRWGVRFELQRIDFGYRDPETAYPDHSSGMSIRAFSCVPYETILEWSPDPSKVFTITPTSSSLAPNDSQSFSVNFKPNFPGAFYDATLECYVYPVKDAWEELGPPWNYKFSDQELAARVTNKELLNSSKVEANSTVSTNMSTSPTNKNLSAPSHKTVSDKKKMDTKISTDAHPSQKIEVLHPPLSTDPKGTVSTVDSKKLTEAVSKDIRLPQKQEDLNERPEQVAEQFSEHGYFMKVKMTRLNEGQETEFMVTPVTQKINLYELPDALLVDDEINRHLRRSSMSTDVNCGPRQDANGLESEHHSQGDGSDERRTHSSSASYYDNEEHHRASHASDHHRSKKHDTATMIPSIHPSKLILPGNDEGDTTTAVIVLDSIKRIALPMCITLKVTGKQVK</sequence>
<protein>
    <recommendedName>
        <fullName evidence="2">CFAP65 fourth Ig-like domain-containing protein</fullName>
    </recommendedName>
</protein>
<proteinExistence type="predicted"/>
<name>A0ABP1QG61_9HEXA</name>
<dbReference type="Gene3D" id="2.60.40.10">
    <property type="entry name" value="Immunoglobulins"/>
    <property type="match status" value="2"/>
</dbReference>
<comment type="caution">
    <text evidence="3">The sequence shown here is derived from an EMBL/GenBank/DDBJ whole genome shotgun (WGS) entry which is preliminary data.</text>
</comment>
<evidence type="ECO:0000256" key="1">
    <source>
        <dbReference type="SAM" id="MobiDB-lite"/>
    </source>
</evidence>
<evidence type="ECO:0000313" key="3">
    <source>
        <dbReference type="EMBL" id="CAL8100934.1"/>
    </source>
</evidence>
<dbReference type="InterPro" id="IPR013783">
    <property type="entry name" value="Ig-like_fold"/>
</dbReference>
<dbReference type="EMBL" id="CAXLJM020000033">
    <property type="protein sequence ID" value="CAL8100934.1"/>
    <property type="molecule type" value="Genomic_DNA"/>
</dbReference>
<feature type="domain" description="CFAP65 fourth Ig-like" evidence="2">
    <location>
        <begin position="212"/>
        <end position="300"/>
    </location>
</feature>
<dbReference type="Proteomes" id="UP001642540">
    <property type="component" value="Unassembled WGS sequence"/>
</dbReference>
<evidence type="ECO:0000313" key="4">
    <source>
        <dbReference type="Proteomes" id="UP001642540"/>
    </source>
</evidence>
<evidence type="ECO:0000259" key="2">
    <source>
        <dbReference type="Pfam" id="PF24507"/>
    </source>
</evidence>
<reference evidence="3 4" key="1">
    <citation type="submission" date="2024-08" db="EMBL/GenBank/DDBJ databases">
        <authorList>
            <person name="Cucini C."/>
            <person name="Frati F."/>
        </authorList>
    </citation>
    <scope>NUCLEOTIDE SEQUENCE [LARGE SCALE GENOMIC DNA]</scope>
</reference>
<dbReference type="InterPro" id="IPR052614">
    <property type="entry name" value="CFAP65"/>
</dbReference>